<dbReference type="EMBL" id="QDKL01000001">
    <property type="protein sequence ID" value="RZF23042.1"/>
    <property type="molecule type" value="Genomic_DNA"/>
</dbReference>
<comment type="similarity">
    <text evidence="7">Belongs to the ATPase delta chain family.</text>
</comment>
<keyword evidence="7" id="KW-1003">Cell membrane</keyword>
<name>A0ABY0IJB6_9BACT</name>
<keyword evidence="4 7" id="KW-0406">Ion transport</keyword>
<comment type="caution">
    <text evidence="8">The sequence shown here is derived from an EMBL/GenBank/DDBJ whole genome shotgun (WGS) entry which is preliminary data.</text>
</comment>
<evidence type="ECO:0000313" key="8">
    <source>
        <dbReference type="EMBL" id="RZF23042.1"/>
    </source>
</evidence>
<reference evidence="9" key="1">
    <citation type="journal article" date="2019" name="Int. J. Syst. Evol. Microbiol.">
        <title>Halobacteriovorax valvorus sp. nov., a novel prokaryotic predator isolated from coastal seawater of China.</title>
        <authorList>
            <person name="Chen M.-X."/>
        </authorList>
    </citation>
    <scope>NUCLEOTIDE SEQUENCE [LARGE SCALE GENOMIC DNA]</scope>
    <source>
        <strain evidence="9">BL9</strain>
    </source>
</reference>
<evidence type="ECO:0000256" key="4">
    <source>
        <dbReference type="ARBA" id="ARBA00023065"/>
    </source>
</evidence>
<dbReference type="PRINTS" id="PR00125">
    <property type="entry name" value="ATPASEDELTA"/>
</dbReference>
<comment type="function">
    <text evidence="7">F(1)F(0) ATP synthase produces ATP from ADP in the presence of a proton or sodium gradient. F-type ATPases consist of two structural domains, F(1) containing the extramembraneous catalytic core and F(0) containing the membrane proton channel, linked together by a central stalk and a peripheral stalk. During catalysis, ATP synthesis in the catalytic domain of F(1) is coupled via a rotary mechanism of the central stalk subunits to proton translocation.</text>
</comment>
<protein>
    <recommendedName>
        <fullName evidence="7">ATP synthase subunit delta</fullName>
    </recommendedName>
    <alternativeName>
        <fullName evidence="7">ATP synthase F(1) sector subunit delta</fullName>
    </alternativeName>
    <alternativeName>
        <fullName evidence="7">F-type ATPase subunit delta</fullName>
        <shortName evidence="7">F-ATPase subunit delta</shortName>
    </alternativeName>
</protein>
<comment type="subcellular location">
    <subcellularLocation>
        <location evidence="7">Cell membrane</location>
        <topology evidence="7">Peripheral membrane protein</topology>
    </subcellularLocation>
    <subcellularLocation>
        <location evidence="1">Membrane</location>
    </subcellularLocation>
</comment>
<evidence type="ECO:0000256" key="3">
    <source>
        <dbReference type="ARBA" id="ARBA00022781"/>
    </source>
</evidence>
<dbReference type="InterPro" id="IPR000711">
    <property type="entry name" value="ATPase_OSCP/dsu"/>
</dbReference>
<keyword evidence="5 7" id="KW-0472">Membrane</keyword>
<keyword evidence="7" id="KW-0139">CF(1)</keyword>
<dbReference type="PANTHER" id="PTHR11910">
    <property type="entry name" value="ATP SYNTHASE DELTA CHAIN"/>
    <property type="match status" value="1"/>
</dbReference>
<dbReference type="Gene3D" id="1.10.520.20">
    <property type="entry name" value="N-terminal domain of the delta subunit of the F1F0-ATP synthase"/>
    <property type="match status" value="1"/>
</dbReference>
<dbReference type="Proteomes" id="UP000443582">
    <property type="component" value="Unassembled WGS sequence"/>
</dbReference>
<accession>A0ABY0IJB6</accession>
<evidence type="ECO:0000256" key="1">
    <source>
        <dbReference type="ARBA" id="ARBA00004370"/>
    </source>
</evidence>
<evidence type="ECO:0000256" key="2">
    <source>
        <dbReference type="ARBA" id="ARBA00022448"/>
    </source>
</evidence>
<evidence type="ECO:0000256" key="6">
    <source>
        <dbReference type="ARBA" id="ARBA00023310"/>
    </source>
</evidence>
<sequence>MKDKNVAKAYAKAIYNLGKESNLDVAKELTTLTEVVNENNNLENVMFLDVFSAEEKTAVVNDVMTKLGLSQVVKSFINFLLQEKRIGLMPIIFKEVIVIDDHEKGFMRGTIEGSADSIDTESLDKIKSFIKKELGSEPELTYVKNEKITAGVRVTVEDYQVDASVDKQLNTLKESIING</sequence>
<dbReference type="SUPFAM" id="SSF47928">
    <property type="entry name" value="N-terminal domain of the delta subunit of the F1F0-ATP synthase"/>
    <property type="match status" value="1"/>
</dbReference>
<comment type="function">
    <text evidence="7">This protein is part of the stalk that links CF(0) to CF(1). It either transmits conformational changes from CF(0) to CF(1) or is implicated in proton conduction.</text>
</comment>
<keyword evidence="2 7" id="KW-0813">Transport</keyword>
<dbReference type="RefSeq" id="WP_114705986.1">
    <property type="nucleotide sequence ID" value="NZ_QDKL01000001.1"/>
</dbReference>
<dbReference type="NCBIfam" id="TIGR01145">
    <property type="entry name" value="ATP_synt_delta"/>
    <property type="match status" value="1"/>
</dbReference>
<evidence type="ECO:0000256" key="5">
    <source>
        <dbReference type="ARBA" id="ARBA00023136"/>
    </source>
</evidence>
<dbReference type="HAMAP" id="MF_01416">
    <property type="entry name" value="ATP_synth_delta_bact"/>
    <property type="match status" value="1"/>
</dbReference>
<dbReference type="InterPro" id="IPR026015">
    <property type="entry name" value="ATP_synth_OSCP/delta_N_sf"/>
</dbReference>
<evidence type="ECO:0000313" key="9">
    <source>
        <dbReference type="Proteomes" id="UP000443582"/>
    </source>
</evidence>
<keyword evidence="3 7" id="KW-0375">Hydrogen ion transport</keyword>
<keyword evidence="6 7" id="KW-0066">ATP synthesis</keyword>
<gene>
    <name evidence="7 8" type="primary">atpH</name>
    <name evidence="8" type="ORF">DAY19_04530</name>
</gene>
<keyword evidence="9" id="KW-1185">Reference proteome</keyword>
<dbReference type="Pfam" id="PF00213">
    <property type="entry name" value="OSCP"/>
    <property type="match status" value="1"/>
</dbReference>
<organism evidence="8 9">
    <name type="scientific">Halobacteriovorax vibrionivorans</name>
    <dbReference type="NCBI Taxonomy" id="2152716"/>
    <lineage>
        <taxon>Bacteria</taxon>
        <taxon>Pseudomonadati</taxon>
        <taxon>Bdellovibrionota</taxon>
        <taxon>Bacteriovoracia</taxon>
        <taxon>Bacteriovoracales</taxon>
        <taxon>Halobacteriovoraceae</taxon>
        <taxon>Halobacteriovorax</taxon>
    </lineage>
</organism>
<proteinExistence type="inferred from homology"/>
<evidence type="ECO:0000256" key="7">
    <source>
        <dbReference type="HAMAP-Rule" id="MF_01416"/>
    </source>
</evidence>